<dbReference type="KEGG" id="samy:DB32_003840"/>
<keyword evidence="10" id="KW-0963">Cytoplasm</keyword>
<protein>
    <recommendedName>
        <fullName evidence="10">Imidazole glycerol phosphate synthase subunit HisH</fullName>
        <ecNumber evidence="10">4.3.2.10</ecNumber>
    </recommendedName>
    <alternativeName>
        <fullName evidence="10">IGP synthase glutaminase subunit</fullName>
        <ecNumber evidence="10">3.5.1.2</ecNumber>
    </alternativeName>
    <alternativeName>
        <fullName evidence="10">IGP synthase subunit HisH</fullName>
    </alternativeName>
    <alternativeName>
        <fullName evidence="10">ImGP synthase subunit HisH</fullName>
        <shortName evidence="10">IGPS subunit HisH</shortName>
    </alternativeName>
</protein>
<keyword evidence="13" id="KW-0808">Transferase</keyword>
<evidence type="ECO:0000256" key="3">
    <source>
        <dbReference type="ARBA" id="ARBA00022605"/>
    </source>
</evidence>
<dbReference type="OrthoDB" id="9807749at2"/>
<comment type="catalytic activity">
    <reaction evidence="9 10">
        <text>L-glutamine + H2O = L-glutamate + NH4(+)</text>
        <dbReference type="Rhea" id="RHEA:15889"/>
        <dbReference type="ChEBI" id="CHEBI:15377"/>
        <dbReference type="ChEBI" id="CHEBI:28938"/>
        <dbReference type="ChEBI" id="CHEBI:29985"/>
        <dbReference type="ChEBI" id="CHEBI:58359"/>
        <dbReference type="EC" id="3.5.1.2"/>
    </reaction>
</comment>
<dbReference type="STRING" id="927083.DB32_003840"/>
<comment type="function">
    <text evidence="10">IGPS catalyzes the conversion of PRFAR and glutamine to IGP, AICAR and glutamate. The HisH subunit catalyzes the hydrolysis of glutamine to glutamate and ammonia as part of the synthesis of IGP and AICAR. The resulting ammonia molecule is channeled to the active site of HisF.</text>
</comment>
<keyword evidence="7 10" id="KW-0456">Lyase</keyword>
<dbReference type="UniPathway" id="UPA00031">
    <property type="reaction ID" value="UER00010"/>
</dbReference>
<dbReference type="GO" id="GO:0016829">
    <property type="term" value="F:lyase activity"/>
    <property type="evidence" value="ECO:0007669"/>
    <property type="project" value="UniProtKB-KW"/>
</dbReference>
<keyword evidence="5 10" id="KW-0315">Glutamine amidotransferase</keyword>
<keyword evidence="14" id="KW-1185">Reference proteome</keyword>
<comment type="catalytic activity">
    <reaction evidence="8 10">
        <text>5-[(5-phospho-1-deoxy-D-ribulos-1-ylimino)methylamino]-1-(5-phospho-beta-D-ribosyl)imidazole-4-carboxamide + L-glutamine = D-erythro-1-(imidazol-4-yl)glycerol 3-phosphate + 5-amino-1-(5-phospho-beta-D-ribosyl)imidazole-4-carboxamide + L-glutamate + H(+)</text>
        <dbReference type="Rhea" id="RHEA:24793"/>
        <dbReference type="ChEBI" id="CHEBI:15378"/>
        <dbReference type="ChEBI" id="CHEBI:29985"/>
        <dbReference type="ChEBI" id="CHEBI:58278"/>
        <dbReference type="ChEBI" id="CHEBI:58359"/>
        <dbReference type="ChEBI" id="CHEBI:58475"/>
        <dbReference type="ChEBI" id="CHEBI:58525"/>
        <dbReference type="EC" id="4.3.2.10"/>
    </reaction>
</comment>
<dbReference type="GO" id="GO:0005737">
    <property type="term" value="C:cytoplasm"/>
    <property type="evidence" value="ECO:0007669"/>
    <property type="project" value="UniProtKB-SubCell"/>
</dbReference>
<dbReference type="SUPFAM" id="SSF52317">
    <property type="entry name" value="Class I glutamine amidotransferase-like"/>
    <property type="match status" value="1"/>
</dbReference>
<evidence type="ECO:0000256" key="5">
    <source>
        <dbReference type="ARBA" id="ARBA00022962"/>
    </source>
</evidence>
<dbReference type="CDD" id="cd01748">
    <property type="entry name" value="GATase1_IGP_Synthase"/>
    <property type="match status" value="1"/>
</dbReference>
<feature type="active site" description="Nucleophile" evidence="10 11">
    <location>
        <position position="84"/>
    </location>
</feature>
<dbReference type="PIRSF" id="PIRSF000495">
    <property type="entry name" value="Amidotransf_hisH"/>
    <property type="match status" value="1"/>
</dbReference>
<dbReference type="AlphaFoldDB" id="A0A0F6YJY0"/>
<evidence type="ECO:0000256" key="10">
    <source>
        <dbReference type="HAMAP-Rule" id="MF_00278"/>
    </source>
</evidence>
<organism evidence="13 14">
    <name type="scientific">Sandaracinus amylolyticus</name>
    <dbReference type="NCBI Taxonomy" id="927083"/>
    <lineage>
        <taxon>Bacteria</taxon>
        <taxon>Pseudomonadati</taxon>
        <taxon>Myxococcota</taxon>
        <taxon>Polyangia</taxon>
        <taxon>Polyangiales</taxon>
        <taxon>Sandaracinaceae</taxon>
        <taxon>Sandaracinus</taxon>
    </lineage>
</organism>
<dbReference type="HAMAP" id="MF_00278">
    <property type="entry name" value="HisH"/>
    <property type="match status" value="1"/>
</dbReference>
<dbReference type="Proteomes" id="UP000034883">
    <property type="component" value="Chromosome"/>
</dbReference>
<dbReference type="NCBIfam" id="TIGR01855">
    <property type="entry name" value="IMP_synth_hisH"/>
    <property type="match status" value="1"/>
</dbReference>
<feature type="active site" evidence="10 11">
    <location>
        <position position="195"/>
    </location>
</feature>
<dbReference type="InterPro" id="IPR029062">
    <property type="entry name" value="Class_I_gatase-like"/>
</dbReference>
<dbReference type="Pfam" id="PF00117">
    <property type="entry name" value="GATase"/>
    <property type="match status" value="1"/>
</dbReference>
<dbReference type="InterPro" id="IPR017926">
    <property type="entry name" value="GATASE"/>
</dbReference>
<keyword evidence="3 10" id="KW-0028">Amino-acid biosynthesis</keyword>
<feature type="domain" description="Glutamine amidotransferase" evidence="12">
    <location>
        <begin position="9"/>
        <end position="202"/>
    </location>
</feature>
<dbReference type="PANTHER" id="PTHR42701">
    <property type="entry name" value="IMIDAZOLE GLYCEROL PHOSPHATE SYNTHASE SUBUNIT HISH"/>
    <property type="match status" value="1"/>
</dbReference>
<dbReference type="RefSeq" id="WP_053233838.1">
    <property type="nucleotide sequence ID" value="NZ_CP011125.1"/>
</dbReference>
<comment type="subcellular location">
    <subcellularLocation>
        <location evidence="10">Cytoplasm</location>
    </subcellularLocation>
</comment>
<dbReference type="GO" id="GO:0000107">
    <property type="term" value="F:imidazoleglycerol-phosphate synthase activity"/>
    <property type="evidence" value="ECO:0007669"/>
    <property type="project" value="UniProtKB-UniRule"/>
</dbReference>
<gene>
    <name evidence="10" type="primary">hisH</name>
    <name evidence="13" type="ORF">DB32_003840</name>
</gene>
<evidence type="ECO:0000313" key="14">
    <source>
        <dbReference type="Proteomes" id="UP000034883"/>
    </source>
</evidence>
<evidence type="ECO:0000313" key="13">
    <source>
        <dbReference type="EMBL" id="AKF06691.1"/>
    </source>
</evidence>
<dbReference type="EC" id="3.5.1.2" evidence="10"/>
<dbReference type="Gene3D" id="3.40.50.880">
    <property type="match status" value="1"/>
</dbReference>
<dbReference type="InterPro" id="IPR010139">
    <property type="entry name" value="Imidazole-glycPsynth_HisH"/>
</dbReference>
<dbReference type="EC" id="4.3.2.10" evidence="10"/>
<evidence type="ECO:0000256" key="6">
    <source>
        <dbReference type="ARBA" id="ARBA00023102"/>
    </source>
</evidence>
<dbReference type="PROSITE" id="PS51273">
    <property type="entry name" value="GATASE_TYPE_1"/>
    <property type="match status" value="1"/>
</dbReference>
<evidence type="ECO:0000259" key="12">
    <source>
        <dbReference type="Pfam" id="PF00117"/>
    </source>
</evidence>
<evidence type="ECO:0000256" key="4">
    <source>
        <dbReference type="ARBA" id="ARBA00022801"/>
    </source>
</evidence>
<reference evidence="13 14" key="1">
    <citation type="submission" date="2015-03" db="EMBL/GenBank/DDBJ databases">
        <title>Genome assembly of Sandaracinus amylolyticus DSM 53668.</title>
        <authorList>
            <person name="Sharma G."/>
            <person name="Subramanian S."/>
        </authorList>
    </citation>
    <scope>NUCLEOTIDE SEQUENCE [LARGE SCALE GENOMIC DNA]</scope>
    <source>
        <strain evidence="13 14">DSM 53668</strain>
    </source>
</reference>
<keyword evidence="4 10" id="KW-0378">Hydrolase</keyword>
<proteinExistence type="inferred from homology"/>
<dbReference type="EMBL" id="CP011125">
    <property type="protein sequence ID" value="AKF06691.1"/>
    <property type="molecule type" value="Genomic_DNA"/>
</dbReference>
<feature type="active site" evidence="10 11">
    <location>
        <position position="193"/>
    </location>
</feature>
<dbReference type="GO" id="GO:0004359">
    <property type="term" value="F:glutaminase activity"/>
    <property type="evidence" value="ECO:0007669"/>
    <property type="project" value="UniProtKB-EC"/>
</dbReference>
<comment type="pathway">
    <text evidence="1 10">Amino-acid biosynthesis; L-histidine biosynthesis; L-histidine from 5-phospho-alpha-D-ribose 1-diphosphate: step 5/9.</text>
</comment>
<evidence type="ECO:0000256" key="8">
    <source>
        <dbReference type="ARBA" id="ARBA00047838"/>
    </source>
</evidence>
<comment type="subunit">
    <text evidence="2 10">Heterodimer of HisH and HisF.</text>
</comment>
<dbReference type="GO" id="GO:0000105">
    <property type="term" value="P:L-histidine biosynthetic process"/>
    <property type="evidence" value="ECO:0007669"/>
    <property type="project" value="UniProtKB-UniRule"/>
</dbReference>
<evidence type="ECO:0000256" key="11">
    <source>
        <dbReference type="PIRSR" id="PIRSR000495-1"/>
    </source>
</evidence>
<evidence type="ECO:0000256" key="1">
    <source>
        <dbReference type="ARBA" id="ARBA00005091"/>
    </source>
</evidence>
<name>A0A0F6YJY0_9BACT</name>
<evidence type="ECO:0000256" key="2">
    <source>
        <dbReference type="ARBA" id="ARBA00011152"/>
    </source>
</evidence>
<dbReference type="PANTHER" id="PTHR42701:SF1">
    <property type="entry name" value="IMIDAZOLE GLYCEROL PHOSPHATE SYNTHASE SUBUNIT HISH"/>
    <property type="match status" value="1"/>
</dbReference>
<keyword evidence="6 10" id="KW-0368">Histidine biosynthesis</keyword>
<sequence>MSAATREVVVVDLGMGNLRSVARALERAGASARISSDAEVIAKAPRLVVPGQGQFRDCASALEGELGSAVRAFVASGRPYLGICLGMQALFASSEEAPGAGGLGIFGGTVARFARDLRDASGERLKVPHMGWSELALPRAPHPMLASEPRWFYFVHSYVCVPEDAGIIAATADHGGAFCAAVARENVFACQFHPEKSGAAGHALLTRYVEGAWS</sequence>
<accession>A0A0F6YJY0</accession>
<evidence type="ECO:0000256" key="9">
    <source>
        <dbReference type="ARBA" id="ARBA00049534"/>
    </source>
</evidence>
<evidence type="ECO:0000256" key="7">
    <source>
        <dbReference type="ARBA" id="ARBA00023239"/>
    </source>
</evidence>